<dbReference type="GO" id="GO:0004497">
    <property type="term" value="F:monooxygenase activity"/>
    <property type="evidence" value="ECO:0007669"/>
    <property type="project" value="InterPro"/>
</dbReference>
<dbReference type="InterPro" id="IPR017972">
    <property type="entry name" value="Cyt_P450_CS"/>
</dbReference>
<dbReference type="EMBL" id="BSTJ01000003">
    <property type="protein sequence ID" value="GLY75032.1"/>
    <property type="molecule type" value="Genomic_DNA"/>
</dbReference>
<dbReference type="CDD" id="cd20623">
    <property type="entry name" value="CYP_unk"/>
    <property type="match status" value="1"/>
</dbReference>
<dbReference type="PRINTS" id="PR00359">
    <property type="entry name" value="BP450"/>
</dbReference>
<comment type="similarity">
    <text evidence="1">Belongs to the cytochrome P450 family.</text>
</comment>
<proteinExistence type="inferred from homology"/>
<dbReference type="GO" id="GO:0016705">
    <property type="term" value="F:oxidoreductase activity, acting on paired donors, with incorporation or reduction of molecular oxygen"/>
    <property type="evidence" value="ECO:0007669"/>
    <property type="project" value="InterPro"/>
</dbReference>
<evidence type="ECO:0000256" key="2">
    <source>
        <dbReference type="SAM" id="MobiDB-lite"/>
    </source>
</evidence>
<dbReference type="InterPro" id="IPR036396">
    <property type="entry name" value="Cyt_P450_sf"/>
</dbReference>
<reference evidence="3" key="1">
    <citation type="submission" date="2023-03" db="EMBL/GenBank/DDBJ databases">
        <title>Actinoallomurus iriomotensis NBRC 103681.</title>
        <authorList>
            <person name="Ichikawa N."/>
            <person name="Sato H."/>
            <person name="Tonouchi N."/>
        </authorList>
    </citation>
    <scope>NUCLEOTIDE SEQUENCE</scope>
    <source>
        <strain evidence="3">NBRC 103681</strain>
    </source>
</reference>
<feature type="region of interest" description="Disordered" evidence="2">
    <location>
        <begin position="1"/>
        <end position="20"/>
    </location>
</feature>
<gene>
    <name evidence="3" type="ORF">Airi01_032990</name>
</gene>
<evidence type="ECO:0000313" key="4">
    <source>
        <dbReference type="Proteomes" id="UP001165135"/>
    </source>
</evidence>
<dbReference type="Proteomes" id="UP001165135">
    <property type="component" value="Unassembled WGS sequence"/>
</dbReference>
<dbReference type="PANTHER" id="PTHR46696">
    <property type="entry name" value="P450, PUTATIVE (EUROFUNG)-RELATED"/>
    <property type="match status" value="1"/>
</dbReference>
<evidence type="ECO:0000256" key="1">
    <source>
        <dbReference type="ARBA" id="ARBA00010617"/>
    </source>
</evidence>
<organism evidence="3 4">
    <name type="scientific">Actinoallomurus iriomotensis</name>
    <dbReference type="NCBI Taxonomy" id="478107"/>
    <lineage>
        <taxon>Bacteria</taxon>
        <taxon>Bacillati</taxon>
        <taxon>Actinomycetota</taxon>
        <taxon>Actinomycetes</taxon>
        <taxon>Streptosporangiales</taxon>
        <taxon>Thermomonosporaceae</taxon>
        <taxon>Actinoallomurus</taxon>
    </lineage>
</organism>
<protein>
    <submittedName>
        <fullName evidence="3">Cytochrome P450</fullName>
    </submittedName>
</protein>
<dbReference type="AlphaFoldDB" id="A0A9W6RJ82"/>
<dbReference type="RefSeq" id="WP_285621468.1">
    <property type="nucleotide sequence ID" value="NZ_BSTJ01000003.1"/>
</dbReference>
<sequence>MHEYEPHAEESCPRPRPTPLYGAEFAADPGRVYDHLRGYGQAAPVELAPGVPATLVLGYEAALHVLRDPEAFPKDPRRWQRNIPPDCPVLPLMMYRPNCLYTDGATHARLRRAVNDSLQRLDVHTLREQVEHSAGELIAQFAHDGEADLVTQYARPLPILIFNQMFGCPGPLGERLAAGVKGIFDVVDAEKAYVELVQCLIELVALKRRRPGQDVASWLLQHPVGLTDEEAMYQLVILMGAGTEPEQNLIANALHLLLSDDRFAGDVSSGSLAVDDALDEVLWTDPPLANFGITYPVRDLTLAGTRLPADQPVVVSFTAANNDPATFSDQRAGNRAHLAWSAGPHRCPAQGHARLIAAIAIERLLDSLPDMDLAIPTDRLQWRPGPFHRALDALPVTFPALPTGPPAERGMW</sequence>
<name>A0A9W6RJ82_9ACTN</name>
<comment type="caution">
    <text evidence="3">The sequence shown here is derived from an EMBL/GenBank/DDBJ whole genome shotgun (WGS) entry which is preliminary data.</text>
</comment>
<dbReference type="SUPFAM" id="SSF48264">
    <property type="entry name" value="Cytochrome P450"/>
    <property type="match status" value="1"/>
</dbReference>
<accession>A0A9W6RJ82</accession>
<dbReference type="GO" id="GO:0020037">
    <property type="term" value="F:heme binding"/>
    <property type="evidence" value="ECO:0007669"/>
    <property type="project" value="InterPro"/>
</dbReference>
<dbReference type="GO" id="GO:0005506">
    <property type="term" value="F:iron ion binding"/>
    <property type="evidence" value="ECO:0007669"/>
    <property type="project" value="InterPro"/>
</dbReference>
<dbReference type="Gene3D" id="1.10.630.10">
    <property type="entry name" value="Cytochrome P450"/>
    <property type="match status" value="1"/>
</dbReference>
<dbReference type="InterPro" id="IPR002397">
    <property type="entry name" value="Cyt_P450_B"/>
</dbReference>
<feature type="compositionally biased region" description="Basic and acidic residues" evidence="2">
    <location>
        <begin position="1"/>
        <end position="13"/>
    </location>
</feature>
<evidence type="ECO:0000313" key="3">
    <source>
        <dbReference type="EMBL" id="GLY75032.1"/>
    </source>
</evidence>
<dbReference type="PROSITE" id="PS00086">
    <property type="entry name" value="CYTOCHROME_P450"/>
    <property type="match status" value="1"/>
</dbReference>
<dbReference type="PANTHER" id="PTHR46696:SF1">
    <property type="entry name" value="CYTOCHROME P450 YJIB-RELATED"/>
    <property type="match status" value="1"/>
</dbReference>